<keyword evidence="1" id="KW-0472">Membrane</keyword>
<dbReference type="PROSITE" id="PS51257">
    <property type="entry name" value="PROKAR_LIPOPROTEIN"/>
    <property type="match status" value="1"/>
</dbReference>
<dbReference type="Pfam" id="PF03929">
    <property type="entry name" value="PepSY_TM"/>
    <property type="match status" value="1"/>
</dbReference>
<keyword evidence="1" id="KW-0812">Transmembrane</keyword>
<evidence type="ECO:0000256" key="1">
    <source>
        <dbReference type="SAM" id="Phobius"/>
    </source>
</evidence>
<name>A0A4U3KW03_9BACT</name>
<organism evidence="2 3">
    <name type="scientific">Ilyomonas limi</name>
    <dbReference type="NCBI Taxonomy" id="2575867"/>
    <lineage>
        <taxon>Bacteria</taxon>
        <taxon>Pseudomonadati</taxon>
        <taxon>Bacteroidota</taxon>
        <taxon>Chitinophagia</taxon>
        <taxon>Chitinophagales</taxon>
        <taxon>Chitinophagaceae</taxon>
        <taxon>Ilyomonas</taxon>
    </lineage>
</organism>
<proteinExistence type="predicted"/>
<dbReference type="RefSeq" id="WP_137263702.1">
    <property type="nucleotide sequence ID" value="NZ_SZQL01000023.1"/>
</dbReference>
<dbReference type="OrthoDB" id="111691at2"/>
<evidence type="ECO:0000313" key="3">
    <source>
        <dbReference type="Proteomes" id="UP000305848"/>
    </source>
</evidence>
<sequence length="384" mass="43199">MRFKKLIGKIHLWLGLSSGLLVVFLGITGCMLVFEKEITKLTEPLTVAPQQKQFLLPSVLKAEAEKHLDGKKVLTIEYPGKDKSAIAYYWDATEYFIVLLNPYTGQVLKVKNMNHDFFRVITMGHYYLWLPPAIGQPIVASATLIFVVMLISGIILWWPKNKAARKQRFKVKLNARWRRVNYDLHNVLGFYITWIIIFIAISGLVMGFQWVAKSVYWATSGGKTLPVHADPVSDTTKAGTIAYNAADKIWQQMYAQVPDGAGASIYFATTKTAPIEFFINYRPGTYYKLDAFHFDQYTLKELPATGPYAGRYKAASAADKIARMNYDIHVGAIGGLPTKILAFFASFIVASLPVTGFLIWRGRKKKKQVAQPALSTSRRKAVLV</sequence>
<feature type="transmembrane region" description="Helical" evidence="1">
    <location>
        <begin position="188"/>
        <end position="212"/>
    </location>
</feature>
<gene>
    <name evidence="2" type="ORF">FC093_20580</name>
</gene>
<dbReference type="EMBL" id="SZQL01000023">
    <property type="protein sequence ID" value="TKK65217.1"/>
    <property type="molecule type" value="Genomic_DNA"/>
</dbReference>
<keyword evidence="3" id="KW-1185">Reference proteome</keyword>
<comment type="caution">
    <text evidence="2">The sequence shown here is derived from an EMBL/GenBank/DDBJ whole genome shotgun (WGS) entry which is preliminary data.</text>
</comment>
<reference evidence="2 3" key="1">
    <citation type="submission" date="2019-05" db="EMBL/GenBank/DDBJ databases">
        <title>Panacibacter sp. strain 17mud1-8 Genome sequencing and assembly.</title>
        <authorList>
            <person name="Chhetri G."/>
        </authorList>
    </citation>
    <scope>NUCLEOTIDE SEQUENCE [LARGE SCALE GENOMIC DNA]</scope>
    <source>
        <strain evidence="2 3">17mud1-8</strain>
    </source>
</reference>
<dbReference type="PANTHER" id="PTHR34219">
    <property type="entry name" value="IRON-REGULATED INNER MEMBRANE PROTEIN-RELATED"/>
    <property type="match status" value="1"/>
</dbReference>
<keyword evidence="1" id="KW-1133">Transmembrane helix</keyword>
<dbReference type="AlphaFoldDB" id="A0A4U3KW03"/>
<dbReference type="InterPro" id="IPR005625">
    <property type="entry name" value="PepSY-ass_TM"/>
</dbReference>
<evidence type="ECO:0000313" key="2">
    <source>
        <dbReference type="EMBL" id="TKK65217.1"/>
    </source>
</evidence>
<protein>
    <submittedName>
        <fullName evidence="2">PepSY domain-containing protein</fullName>
    </submittedName>
</protein>
<dbReference type="Proteomes" id="UP000305848">
    <property type="component" value="Unassembled WGS sequence"/>
</dbReference>
<feature type="transmembrane region" description="Helical" evidence="1">
    <location>
        <begin position="12"/>
        <end position="34"/>
    </location>
</feature>
<feature type="transmembrane region" description="Helical" evidence="1">
    <location>
        <begin position="340"/>
        <end position="360"/>
    </location>
</feature>
<accession>A0A4U3KW03</accession>
<feature type="transmembrane region" description="Helical" evidence="1">
    <location>
        <begin position="138"/>
        <end position="158"/>
    </location>
</feature>